<dbReference type="EMBL" id="QRDZ01000013">
    <property type="protein sequence ID" value="RED76102.1"/>
    <property type="molecule type" value="Genomic_DNA"/>
</dbReference>
<feature type="region of interest" description="Disordered" evidence="1">
    <location>
        <begin position="1"/>
        <end position="171"/>
    </location>
</feature>
<protein>
    <submittedName>
        <fullName evidence="2">Protein involved in plasmid replication-relaxation</fullName>
    </submittedName>
</protein>
<dbReference type="Proteomes" id="UP000256977">
    <property type="component" value="Unassembled WGS sequence"/>
</dbReference>
<gene>
    <name evidence="2" type="ORF">DFP98_113163</name>
</gene>
<comment type="caution">
    <text evidence="2">The sequence shown here is derived from an EMBL/GenBank/DDBJ whole genome shotgun (WGS) entry which is preliminary data.</text>
</comment>
<evidence type="ECO:0000313" key="3">
    <source>
        <dbReference type="Proteomes" id="UP000256977"/>
    </source>
</evidence>
<name>A0A3D9JPZ9_9BACL</name>
<sequence length="620" mass="71308">MSKDETLGSNANESLSLSSFSDSKSKLPNAGHALSYPEMKDERSANTLMIHNGTASRSGGKSPFGVDDIPLGGHTPKGNDLPVGDRRPQPGTANPLGAQSRFRGHDHMEPYDSIEGYEIPLGDEDHFWDPTKATENQPGSWDPNPDDEPDGIEESNEGSKRGDRKKGKTRKYRFSEDRAIKLVRRSMEHTMVLHSLYVHRRLTINQIHQMYFSEANPFKIRSSIRKLTELGLLERKRIFGLAQSLADARTYHYQLSQLGLRIYALACMRVNMLHEDPDLPKQHFLHSDLAIRAQGEHHFMLQSFLSECIGLLWDNQMYLPSSEWRRYLYLNAQDEANYRPDWILFKPNSYFTSLVEENRVGEDILSVPVQSRTQQDKEILAGHYQPIVSIECDTGAMRAERLQEKAIRIKDEKRYIPKCTAILVGDASLGEESHKKRFQESKVRVRNVGNAVKTAIENELIQDELIFLVSRQSILAGTTFQYIQHSGDFFGLFPDLEAHLSLKFPRSIPMSMKEWKNLRLDRGLPDYAFYDKETGNTIAVFIAYPGWLNPHIKVNHLLERTEDYVECIMFYPQEAHFTMDTHHVLSPRLKYAALDKWRSGEQTFYSRNMDRSGERWEVKP</sequence>
<feature type="compositionally biased region" description="Acidic residues" evidence="1">
    <location>
        <begin position="144"/>
        <end position="156"/>
    </location>
</feature>
<evidence type="ECO:0000313" key="2">
    <source>
        <dbReference type="EMBL" id="RED76102.1"/>
    </source>
</evidence>
<dbReference type="Pfam" id="PF13814">
    <property type="entry name" value="Replic_Relax"/>
    <property type="match status" value="1"/>
</dbReference>
<reference evidence="2 3" key="1">
    <citation type="submission" date="2018-07" db="EMBL/GenBank/DDBJ databases">
        <title>Genomic Encyclopedia of Type Strains, Phase III (KMG-III): the genomes of soil and plant-associated and newly described type strains.</title>
        <authorList>
            <person name="Whitman W."/>
        </authorList>
    </citation>
    <scope>NUCLEOTIDE SEQUENCE [LARGE SCALE GENOMIC DNA]</scope>
    <source>
        <strain evidence="2 3">CECT 7287</strain>
    </source>
</reference>
<dbReference type="OrthoDB" id="2676973at2"/>
<dbReference type="AlphaFoldDB" id="A0A3D9JPZ9"/>
<accession>A0A3D9JPZ9</accession>
<keyword evidence="3" id="KW-1185">Reference proteome</keyword>
<organism evidence="2 3">
    <name type="scientific">Cohnella phaseoli</name>
    <dbReference type="NCBI Taxonomy" id="456490"/>
    <lineage>
        <taxon>Bacteria</taxon>
        <taxon>Bacillati</taxon>
        <taxon>Bacillota</taxon>
        <taxon>Bacilli</taxon>
        <taxon>Bacillales</taxon>
        <taxon>Paenibacillaceae</taxon>
        <taxon>Cohnella</taxon>
    </lineage>
</organism>
<proteinExistence type="predicted"/>
<evidence type="ECO:0000256" key="1">
    <source>
        <dbReference type="SAM" id="MobiDB-lite"/>
    </source>
</evidence>
<dbReference type="InterPro" id="IPR025855">
    <property type="entry name" value="Replic_Relax"/>
</dbReference>
<feature type="compositionally biased region" description="Basic residues" evidence="1">
    <location>
        <begin position="162"/>
        <end position="171"/>
    </location>
</feature>
<feature type="compositionally biased region" description="Polar residues" evidence="1">
    <location>
        <begin position="45"/>
        <end position="59"/>
    </location>
</feature>